<dbReference type="CDD" id="cd00761">
    <property type="entry name" value="Glyco_tranf_GTA_type"/>
    <property type="match status" value="1"/>
</dbReference>
<proteinExistence type="predicted"/>
<keyword evidence="5" id="KW-1185">Reference proteome</keyword>
<dbReference type="RefSeq" id="WP_014904879.1">
    <property type="nucleotide sequence ID" value="NC_018515.1"/>
</dbReference>
<dbReference type="eggNOG" id="COG0463">
    <property type="taxonomic scope" value="Bacteria"/>
</dbReference>
<feature type="domain" description="Glycosyltransferase 2-like" evidence="3">
    <location>
        <begin position="14"/>
        <end position="178"/>
    </location>
</feature>
<dbReference type="PANTHER" id="PTHR22916:SF51">
    <property type="entry name" value="GLYCOSYLTRANSFERASE EPSH-RELATED"/>
    <property type="match status" value="1"/>
</dbReference>
<dbReference type="OrthoDB" id="1640114at2"/>
<dbReference type="Pfam" id="PF00535">
    <property type="entry name" value="Glycos_transf_2"/>
    <property type="match status" value="1"/>
</dbReference>
<dbReference type="Proteomes" id="UP000005262">
    <property type="component" value="Chromosome"/>
</dbReference>
<evidence type="ECO:0000259" key="3">
    <source>
        <dbReference type="Pfam" id="PF00535"/>
    </source>
</evidence>
<accession>J7J4U6</accession>
<dbReference type="HOGENOM" id="CLU_025996_25_1_9"/>
<dbReference type="Gene3D" id="3.90.550.10">
    <property type="entry name" value="Spore Coat Polysaccharide Biosynthesis Protein SpsA, Chain A"/>
    <property type="match status" value="1"/>
</dbReference>
<dbReference type="SUPFAM" id="SSF53448">
    <property type="entry name" value="Nucleotide-diphospho-sugar transferases"/>
    <property type="match status" value="1"/>
</dbReference>
<sequence>MGNKLLEFSNCKISIIIPIYKVEQFLRKCIDSVIKQTYSNLEIILVDDGSPDNCPSICDEYACSDNRIRVIHKKNGGLSEARNCGLDIATGDYIGFVDSDDWVESDMFEVLHRNAIMLKADITICGYYIVKENKIKIPYVLQTDMVYSQEEALKELIHDTKVKNYTWNKLYRKELFAQIRYPVGAKFEDMATTYKLFAKSEKIVLINEYKYYYLFRKEGISNQKTLDNSYDLFKAYQNRYNDLKEVIPQYKNQMYKQLISSALAFYNKCLIVKISGEDEPRIEEIVTFINEHSMNKAVNILGNFERFSLKLIGQQRKIYNSMYLVYVILRNILLRSTSISRREQARRISGI</sequence>
<dbReference type="STRING" id="768704.Desmer_4142"/>
<reference evidence="4 5" key="1">
    <citation type="journal article" date="2012" name="J. Bacteriol.">
        <title>Complete genome sequences of Desulfosporosinus orientis DSM765T, Desulfosporosinus youngiae DSM17734T, Desulfosporosinus meridiei DSM13257T, and Desulfosporosinus acidiphilus DSM22704T.</title>
        <authorList>
            <person name="Pester M."/>
            <person name="Brambilla E."/>
            <person name="Alazard D."/>
            <person name="Rattei T."/>
            <person name="Weinmaier T."/>
            <person name="Han J."/>
            <person name="Lucas S."/>
            <person name="Lapidus A."/>
            <person name="Cheng J.F."/>
            <person name="Goodwin L."/>
            <person name="Pitluck S."/>
            <person name="Peters L."/>
            <person name="Ovchinnikova G."/>
            <person name="Teshima H."/>
            <person name="Detter J.C."/>
            <person name="Han C.S."/>
            <person name="Tapia R."/>
            <person name="Land M.L."/>
            <person name="Hauser L."/>
            <person name="Kyrpides N.C."/>
            <person name="Ivanova N.N."/>
            <person name="Pagani I."/>
            <person name="Huntmann M."/>
            <person name="Wei C.L."/>
            <person name="Davenport K.W."/>
            <person name="Daligault H."/>
            <person name="Chain P.S."/>
            <person name="Chen A."/>
            <person name="Mavromatis K."/>
            <person name="Markowitz V."/>
            <person name="Szeto E."/>
            <person name="Mikhailova N."/>
            <person name="Pati A."/>
            <person name="Wagner M."/>
            <person name="Woyke T."/>
            <person name="Ollivier B."/>
            <person name="Klenk H.P."/>
            <person name="Spring S."/>
            <person name="Loy A."/>
        </authorList>
    </citation>
    <scope>NUCLEOTIDE SEQUENCE [LARGE SCALE GENOMIC DNA]</scope>
    <source>
        <strain evidence="5">ATCC BAA-275 / DSM 13257 / NCIMB 13706 / S10</strain>
    </source>
</reference>
<organism evidence="4 5">
    <name type="scientific">Desulfosporosinus meridiei (strain ATCC BAA-275 / DSM 13257 / KCTC 12902 / NCIMB 13706 / S10)</name>
    <dbReference type="NCBI Taxonomy" id="768704"/>
    <lineage>
        <taxon>Bacteria</taxon>
        <taxon>Bacillati</taxon>
        <taxon>Bacillota</taxon>
        <taxon>Clostridia</taxon>
        <taxon>Eubacteriales</taxon>
        <taxon>Desulfitobacteriaceae</taxon>
        <taxon>Desulfosporosinus</taxon>
    </lineage>
</organism>
<keyword evidence="1" id="KW-0328">Glycosyltransferase</keyword>
<keyword evidence="2 4" id="KW-0808">Transferase</keyword>
<reference evidence="5" key="2">
    <citation type="submission" date="2012-08" db="EMBL/GenBank/DDBJ databases">
        <title>Finished genome of Desulfosporosinus meridiei DSM 13257.</title>
        <authorList>
            <person name="Huntemann M."/>
            <person name="Wei C.-L."/>
            <person name="Han J."/>
            <person name="Detter J.C."/>
            <person name="Han C."/>
            <person name="Davenport K."/>
            <person name="Daligault H."/>
            <person name="Erkkila T."/>
            <person name="Gu W."/>
            <person name="Munk A.C.C."/>
            <person name="Teshima H."/>
            <person name="Xu Y."/>
            <person name="Chain P."/>
            <person name="Tapia R."/>
            <person name="Chen A."/>
            <person name="Krypides N."/>
            <person name="Mavromatis K."/>
            <person name="Markowitz V."/>
            <person name="Szeto E."/>
            <person name="Ivanova N."/>
            <person name="Mikhailova N."/>
            <person name="Ovchinnikova G."/>
            <person name="Pagani I."/>
            <person name="Pati A."/>
            <person name="Goodwin L."/>
            <person name="Peters L."/>
            <person name="Pitluck S."/>
            <person name="Woyke T."/>
            <person name="Pester M."/>
            <person name="Spring S."/>
            <person name="Ollivier B."/>
            <person name="Rattei T."/>
            <person name="Klenk H.-P."/>
            <person name="Wagner M."/>
            <person name="Loy A."/>
        </authorList>
    </citation>
    <scope>NUCLEOTIDE SEQUENCE [LARGE SCALE GENOMIC DNA]</scope>
    <source>
        <strain evidence="5">ATCC BAA-275 / DSM 13257 / NCIMB 13706 / S10</strain>
    </source>
</reference>
<dbReference type="KEGG" id="dmi:Desmer_4142"/>
<dbReference type="AlphaFoldDB" id="J7J4U6"/>
<dbReference type="InterPro" id="IPR029044">
    <property type="entry name" value="Nucleotide-diphossugar_trans"/>
</dbReference>
<dbReference type="GO" id="GO:0016757">
    <property type="term" value="F:glycosyltransferase activity"/>
    <property type="evidence" value="ECO:0007669"/>
    <property type="project" value="UniProtKB-KW"/>
</dbReference>
<dbReference type="PANTHER" id="PTHR22916">
    <property type="entry name" value="GLYCOSYLTRANSFERASE"/>
    <property type="match status" value="1"/>
</dbReference>
<evidence type="ECO:0000313" key="5">
    <source>
        <dbReference type="Proteomes" id="UP000005262"/>
    </source>
</evidence>
<name>J7J4U6_DESMD</name>
<evidence type="ECO:0000256" key="2">
    <source>
        <dbReference type="ARBA" id="ARBA00022679"/>
    </source>
</evidence>
<evidence type="ECO:0000313" key="4">
    <source>
        <dbReference type="EMBL" id="AFQ45971.1"/>
    </source>
</evidence>
<evidence type="ECO:0000256" key="1">
    <source>
        <dbReference type="ARBA" id="ARBA00022676"/>
    </source>
</evidence>
<gene>
    <name evidence="4" type="ordered locus">Desmer_4142</name>
</gene>
<protein>
    <submittedName>
        <fullName evidence="4">Glycosyl transferase</fullName>
    </submittedName>
</protein>
<dbReference type="InterPro" id="IPR001173">
    <property type="entry name" value="Glyco_trans_2-like"/>
</dbReference>
<dbReference type="EMBL" id="CP003629">
    <property type="protein sequence ID" value="AFQ45971.1"/>
    <property type="molecule type" value="Genomic_DNA"/>
</dbReference>